<evidence type="ECO:0000313" key="12">
    <source>
        <dbReference type="EnsemblMetazoa" id="CJA15392.1"/>
    </source>
</evidence>
<dbReference type="GO" id="GO:0005537">
    <property type="term" value="F:D-mannose binding"/>
    <property type="evidence" value="ECO:0007669"/>
    <property type="project" value="TreeGrafter"/>
</dbReference>
<dbReference type="Gene3D" id="2.60.120.200">
    <property type="match status" value="1"/>
</dbReference>
<reference evidence="13" key="1">
    <citation type="submission" date="2010-08" db="EMBL/GenBank/DDBJ databases">
        <authorList>
            <consortium name="Caenorhabditis japonica Sequencing Consortium"/>
            <person name="Wilson R.K."/>
        </authorList>
    </citation>
    <scope>NUCLEOTIDE SEQUENCE [LARGE SCALE GENOMIC DNA]</scope>
    <source>
        <strain evidence="13">DF5081</strain>
    </source>
</reference>
<dbReference type="PANTHER" id="PTHR12223">
    <property type="entry name" value="VESICULAR MANNOSE-BINDING LECTIN"/>
    <property type="match status" value="1"/>
</dbReference>
<keyword evidence="7" id="KW-1015">Disulfide bond</keyword>
<evidence type="ECO:0000256" key="3">
    <source>
        <dbReference type="ARBA" id="ARBA00022729"/>
    </source>
</evidence>
<keyword evidence="2 9" id="KW-0812">Transmembrane</keyword>
<evidence type="ECO:0000256" key="5">
    <source>
        <dbReference type="ARBA" id="ARBA00022989"/>
    </source>
</evidence>
<evidence type="ECO:0000256" key="2">
    <source>
        <dbReference type="ARBA" id="ARBA00022692"/>
    </source>
</evidence>
<dbReference type="GO" id="GO:0033116">
    <property type="term" value="C:endoplasmic reticulum-Golgi intermediate compartment membrane"/>
    <property type="evidence" value="ECO:0007669"/>
    <property type="project" value="UniProtKB-SubCell"/>
</dbReference>
<dbReference type="InterPro" id="IPR051136">
    <property type="entry name" value="Intracellular_Lectin-GPT"/>
</dbReference>
<dbReference type="GO" id="GO:0030134">
    <property type="term" value="C:COPII-coated ER to Golgi transport vesicle"/>
    <property type="evidence" value="ECO:0007669"/>
    <property type="project" value="TreeGrafter"/>
</dbReference>
<dbReference type="Proteomes" id="UP000005237">
    <property type="component" value="Unassembled WGS sequence"/>
</dbReference>
<evidence type="ECO:0000259" key="11">
    <source>
        <dbReference type="PROSITE" id="PS51328"/>
    </source>
</evidence>
<dbReference type="GO" id="GO:0000139">
    <property type="term" value="C:Golgi membrane"/>
    <property type="evidence" value="ECO:0007669"/>
    <property type="project" value="TreeGrafter"/>
</dbReference>
<reference evidence="12" key="2">
    <citation type="submission" date="2022-06" db="UniProtKB">
        <authorList>
            <consortium name="EnsemblMetazoa"/>
        </authorList>
    </citation>
    <scope>IDENTIFICATION</scope>
    <source>
        <strain evidence="12">DF5081</strain>
    </source>
</reference>
<dbReference type="EnsemblMetazoa" id="CJA15392.1">
    <property type="protein sequence ID" value="CJA15392.1"/>
    <property type="gene ID" value="WBGene00134596"/>
</dbReference>
<evidence type="ECO:0000256" key="7">
    <source>
        <dbReference type="ARBA" id="ARBA00023157"/>
    </source>
</evidence>
<evidence type="ECO:0000256" key="1">
    <source>
        <dbReference type="ARBA" id="ARBA00004151"/>
    </source>
</evidence>
<dbReference type="InterPro" id="IPR005052">
    <property type="entry name" value="Lectin_leg"/>
</dbReference>
<evidence type="ECO:0000256" key="8">
    <source>
        <dbReference type="SAM" id="Coils"/>
    </source>
</evidence>
<keyword evidence="13" id="KW-1185">Reference proteome</keyword>
<evidence type="ECO:0000313" key="13">
    <source>
        <dbReference type="Proteomes" id="UP000005237"/>
    </source>
</evidence>
<keyword evidence="6 9" id="KW-0472">Membrane</keyword>
<comment type="subcellular location">
    <subcellularLocation>
        <location evidence="1">Endoplasmic reticulum-Golgi intermediate compartment membrane</location>
        <topology evidence="1">Single-pass type I membrane protein</topology>
    </subcellularLocation>
</comment>
<feature type="transmembrane region" description="Helical" evidence="9">
    <location>
        <begin position="465"/>
        <end position="483"/>
    </location>
</feature>
<dbReference type="InterPro" id="IPR013320">
    <property type="entry name" value="ConA-like_dom_sf"/>
</dbReference>
<dbReference type="GO" id="GO:0005789">
    <property type="term" value="C:endoplasmic reticulum membrane"/>
    <property type="evidence" value="ECO:0007669"/>
    <property type="project" value="TreeGrafter"/>
</dbReference>
<dbReference type="PROSITE" id="PS51328">
    <property type="entry name" value="L_LECTIN_LIKE"/>
    <property type="match status" value="1"/>
</dbReference>
<name>A0A8R1HZX3_CAEJA</name>
<evidence type="ECO:0000256" key="6">
    <source>
        <dbReference type="ARBA" id="ARBA00023136"/>
    </source>
</evidence>
<proteinExistence type="predicted"/>
<dbReference type="CDD" id="cd06902">
    <property type="entry name" value="lectin_ERGIC-53_ERGL"/>
    <property type="match status" value="1"/>
</dbReference>
<organism evidence="12 13">
    <name type="scientific">Caenorhabditis japonica</name>
    <dbReference type="NCBI Taxonomy" id="281687"/>
    <lineage>
        <taxon>Eukaryota</taxon>
        <taxon>Metazoa</taxon>
        <taxon>Ecdysozoa</taxon>
        <taxon>Nematoda</taxon>
        <taxon>Chromadorea</taxon>
        <taxon>Rhabditida</taxon>
        <taxon>Rhabditina</taxon>
        <taxon>Rhabditomorpha</taxon>
        <taxon>Rhabditoidea</taxon>
        <taxon>Rhabditidae</taxon>
        <taxon>Peloderinae</taxon>
        <taxon>Caenorhabditis</taxon>
    </lineage>
</organism>
<dbReference type="OMA" id="RYELCIR"/>
<keyword evidence="5 9" id="KW-1133">Transmembrane helix</keyword>
<dbReference type="AlphaFoldDB" id="A0A8R1HZX3"/>
<dbReference type="PANTHER" id="PTHR12223:SF28">
    <property type="entry name" value="LECTIN, MANNOSE BINDING 1 LIKE"/>
    <property type="match status" value="1"/>
</dbReference>
<dbReference type="Pfam" id="PF03388">
    <property type="entry name" value="Lectin_leg-like"/>
    <property type="match status" value="1"/>
</dbReference>
<protein>
    <submittedName>
        <fullName evidence="12">L-type lectin-like domain-containing protein</fullName>
    </submittedName>
</protein>
<dbReference type="GO" id="GO:0006888">
    <property type="term" value="P:endoplasmic reticulum to Golgi vesicle-mediated transport"/>
    <property type="evidence" value="ECO:0007669"/>
    <property type="project" value="TreeGrafter"/>
</dbReference>
<dbReference type="SUPFAM" id="SSF49899">
    <property type="entry name" value="Concanavalin A-like lectins/glucanases"/>
    <property type="match status" value="1"/>
</dbReference>
<feature type="chain" id="PRO_5035931671" evidence="10">
    <location>
        <begin position="20"/>
        <end position="493"/>
    </location>
</feature>
<keyword evidence="3 10" id="KW-0732">Signal</keyword>
<feature type="coiled-coil region" evidence="8">
    <location>
        <begin position="265"/>
        <end position="292"/>
    </location>
</feature>
<evidence type="ECO:0000256" key="9">
    <source>
        <dbReference type="SAM" id="Phobius"/>
    </source>
</evidence>
<dbReference type="FunFam" id="2.60.120.200:FF:000028">
    <property type="entry name" value="Blast:Protein ERGIC-53"/>
    <property type="match status" value="1"/>
</dbReference>
<keyword evidence="8" id="KW-0175">Coiled coil</keyword>
<feature type="domain" description="L-type lectin-like" evidence="11">
    <location>
        <begin position="26"/>
        <end position="249"/>
    </location>
</feature>
<evidence type="ECO:0000256" key="10">
    <source>
        <dbReference type="SAM" id="SignalP"/>
    </source>
</evidence>
<sequence length="493" mass="54834">MTSPRVLLVLLAAVAAISAQNNPVFKKFEYKHSFRAPNLAQRDGSIPFWIVSGDAIASGEQLRLAPSMRSRKGIAWNKRAFVESENFQVDIALKIGGQGRVGADGLGIWYTSQLGALGPVFGANDFWTGMGIFLDSFDNDGIKNNPQVALMLNDGTRSYDHHTDGSQQILSSCQRDFRNKPYPVRLRIEYLKNVLLVHVDDGMQPTPRYELCMRAENIYLPKNGYFGVSAATGGLADDHDVLDFSVFSLFSEQQKPTPVAEQIPQQEKQKYDEEFERQMKEYEAERAKFKEQHPDKVKEDDEYDPSKYYEDATARELRLIYESQNAIHQVMQNMDQRLAQIQQTQATGHVAPAAAAGQQAGGAVAGGASFQPHEKNEVITSLRDLSQSVRDMKQYVNEIFTKTYNMEQKLTQGGGATGGGVDSSMHQKVDSLLNELRTVRATQIETSGSGGSPGTCQNNCVSSTIFLLIIFIQSIVIVAVVYVRSKQDKAKFY</sequence>
<keyword evidence="4" id="KW-0430">Lectin</keyword>
<accession>A0A8R1HZX3</accession>
<feature type="signal peptide" evidence="10">
    <location>
        <begin position="1"/>
        <end position="19"/>
    </location>
</feature>
<evidence type="ECO:0000256" key="4">
    <source>
        <dbReference type="ARBA" id="ARBA00022734"/>
    </source>
</evidence>